<proteinExistence type="predicted"/>
<organism evidence="2 3">
    <name type="scientific">Clytia hemisphaerica</name>
    <dbReference type="NCBI Taxonomy" id="252671"/>
    <lineage>
        <taxon>Eukaryota</taxon>
        <taxon>Metazoa</taxon>
        <taxon>Cnidaria</taxon>
        <taxon>Hydrozoa</taxon>
        <taxon>Hydroidolina</taxon>
        <taxon>Leptothecata</taxon>
        <taxon>Obeliida</taxon>
        <taxon>Clytiidae</taxon>
        <taxon>Clytia</taxon>
    </lineage>
</organism>
<feature type="compositionally biased region" description="Polar residues" evidence="1">
    <location>
        <begin position="50"/>
        <end position="65"/>
    </location>
</feature>
<accession>A0A7M5WS01</accession>
<feature type="compositionally biased region" description="Polar residues" evidence="1">
    <location>
        <begin position="801"/>
        <end position="815"/>
    </location>
</feature>
<feature type="region of interest" description="Disordered" evidence="1">
    <location>
        <begin position="760"/>
        <end position="871"/>
    </location>
</feature>
<dbReference type="Proteomes" id="UP000594262">
    <property type="component" value="Unplaced"/>
</dbReference>
<feature type="compositionally biased region" description="Basic and acidic residues" evidence="1">
    <location>
        <begin position="788"/>
        <end position="800"/>
    </location>
</feature>
<dbReference type="EnsemblMetazoa" id="CLYHEMT008190.1">
    <property type="protein sequence ID" value="CLYHEMP008190.1"/>
    <property type="gene ID" value="CLYHEMG008190"/>
</dbReference>
<keyword evidence="3" id="KW-1185">Reference proteome</keyword>
<feature type="region of interest" description="Disordered" evidence="1">
    <location>
        <begin position="249"/>
        <end position="319"/>
    </location>
</feature>
<feature type="compositionally biased region" description="Polar residues" evidence="1">
    <location>
        <begin position="1237"/>
        <end position="1248"/>
    </location>
</feature>
<feature type="compositionally biased region" description="Polar residues" evidence="1">
    <location>
        <begin position="278"/>
        <end position="294"/>
    </location>
</feature>
<feature type="region of interest" description="Disordered" evidence="1">
    <location>
        <begin position="1"/>
        <end position="90"/>
    </location>
</feature>
<protein>
    <submittedName>
        <fullName evidence="2">Uncharacterized protein</fullName>
    </submittedName>
</protein>
<feature type="compositionally biased region" description="Low complexity" evidence="1">
    <location>
        <begin position="1251"/>
        <end position="1264"/>
    </location>
</feature>
<feature type="compositionally biased region" description="Basic and acidic residues" evidence="1">
    <location>
        <begin position="1190"/>
        <end position="1201"/>
    </location>
</feature>
<feature type="compositionally biased region" description="Polar residues" evidence="1">
    <location>
        <begin position="496"/>
        <end position="524"/>
    </location>
</feature>
<evidence type="ECO:0000256" key="1">
    <source>
        <dbReference type="SAM" id="MobiDB-lite"/>
    </source>
</evidence>
<evidence type="ECO:0000313" key="2">
    <source>
        <dbReference type="EnsemblMetazoa" id="CLYHEMP008190.1"/>
    </source>
</evidence>
<feature type="region of interest" description="Disordered" evidence="1">
    <location>
        <begin position="456"/>
        <end position="524"/>
    </location>
</feature>
<sequence>MADNSTAALEAGYIPSPISSSAVVKPSEDNLSSRQSIEHVLNGTRRQFDVQISSDGSDSSFTRDSSGYAENKNGKTKSTLKISRPPEGIQDVLDTRKSSNTTMSQASGTSIDGVFLAESVPSGFSFGISDVSQSNQSIKHPNRENSSSIKENHAEAMNGSVNGISKPLVKSKGKIGSNSLDDYNKQDNSEILTEVTKTIWETNHFETEEDTFSVVITTSKSVQQTVCDTSADQNTIDEYEHLSMPSNFIANDQDDHGHSTSPEARNTIDDSENKITGDPNSSVLFLPSKNTTDPKISRETGHETAEYHEQTQVETKETAKSDIKIDEWFQESSNTNDRNIEEMLAIYYEQKSTFNKRMYGTEEGSLVKDIDLLAQSKAEQPSASLSDLLEERFVMYRNRITELEDWIEGIEPIVIKKDDSQGAKVRTDKECKRQKAIPIKIGEKVYLKKAFQTKKKATKSKSTSSNSQQHDNCQTNPDVEETSLEPVKKTKHKQKTQSLQSKVRPNSSTSRPTSASGVPRENSLSHSSKFLMKSHCCFGPVKSSSVSSTTPNESINKSLSDVKSSGYGGKYAALHKDDTKQIRVRGSKTTEDVRKDIKLLKTLSLPCRIPMPIKSQLTSPGRISSSDKVFKWLSGCNTGSKIPVFESRFRRNNASQAGIHGLGLPIMSEQDESSLVNPNTTHPLKVEISPSQDSAFEVTDISQSDHVSVKNSEQSLVTTKSPLPGDIEKHQLDGKERPLSAIKPSRINALITQNSEETLNRHFESKKPTKKLLKPSPLVVDSANQEVVPKKDVNSEDSRADSQLCTVDGNQNISASGKHLSVVPKRKKKTKQSTKRGEDHQLKATSSNMSLKTENTSVQESSSTGKKKEKRKTSLHYFKFELTVRSSTMGEPRTGEISRTKGMDESLNTLTSFSLPTPKTRAFLKSNCIKLHSRKKLIDCKLAPQNLEFTPNVPSPWSLPEDQEKTKNEATFGIAPKPPSQERTTRTRHKTGQSKSIPTSSDGSLEAEQDRFTTDFSTRETNNDETLHEGLPRLSEDRTSLVSTDRPKMMTQQCNPNQQQANHEDLTHTVKSPGINTMQINIPRVDIPPLDFGESLSPENSPRPPSASPREFPIFHPAECVRRPRPTFVPPLNLDRLDDEESSSSSGRKKAACSTKSKTPFVEGVSETVAKRRKKKEPTDQTTIYQQNNDTRKRETMKHENLLQGLQKKTSTIKIADADKTNSLDHEAQSKAAEAACSSTNKKQSKLSAASRFLPSLPRLSLGSKRNKYLKRDDEPDSDTNEPKPPSKSRDDKTTKRRSFHLRRKQ</sequence>
<feature type="compositionally biased region" description="Low complexity" evidence="1">
    <location>
        <begin position="460"/>
        <end position="469"/>
    </location>
</feature>
<name>A0A7M5WS01_9CNID</name>
<reference evidence="2" key="1">
    <citation type="submission" date="2021-01" db="UniProtKB">
        <authorList>
            <consortium name="EnsemblMetazoa"/>
        </authorList>
    </citation>
    <scope>IDENTIFICATION</scope>
</reference>
<feature type="compositionally biased region" description="Polar residues" evidence="1">
    <location>
        <begin position="993"/>
        <end position="1003"/>
    </location>
</feature>
<feature type="region of interest" description="Disordered" evidence="1">
    <location>
        <begin position="1086"/>
        <end position="1306"/>
    </location>
</feature>
<feature type="compositionally biased region" description="Basic and acidic residues" evidence="1">
    <location>
        <begin position="295"/>
        <end position="319"/>
    </location>
</feature>
<feature type="compositionally biased region" description="Basic residues" evidence="1">
    <location>
        <begin position="824"/>
        <end position="834"/>
    </location>
</feature>
<feature type="compositionally biased region" description="Basic and acidic residues" evidence="1">
    <location>
        <begin position="1216"/>
        <end position="1229"/>
    </location>
</feature>
<evidence type="ECO:0000313" key="3">
    <source>
        <dbReference type="Proteomes" id="UP000594262"/>
    </source>
</evidence>
<feature type="compositionally biased region" description="Polar residues" evidence="1">
    <location>
        <begin position="1180"/>
        <end position="1189"/>
    </location>
</feature>
<feature type="compositionally biased region" description="Basic residues" evidence="1">
    <location>
        <begin position="1295"/>
        <end position="1306"/>
    </location>
</feature>
<feature type="region of interest" description="Disordered" evidence="1">
    <location>
        <begin position="951"/>
        <end position="1029"/>
    </location>
</feature>
<feature type="compositionally biased region" description="Basic and acidic residues" evidence="1">
    <location>
        <begin position="1008"/>
        <end position="1029"/>
    </location>
</feature>
<feature type="compositionally biased region" description="Polar residues" evidence="1">
    <location>
        <begin position="843"/>
        <end position="864"/>
    </location>
</feature>
<feature type="compositionally biased region" description="Basic and acidic residues" evidence="1">
    <location>
        <begin position="266"/>
        <end position="275"/>
    </location>
</feature>